<name>A0A0H1R754_9EURY</name>
<proteinExistence type="predicted"/>
<dbReference type="AlphaFoldDB" id="A0A0H1R754"/>
<sequence length="151" mass="17919">MLNKNIKAAFGSHMALEAPDEECERCTKMGIIHQYEDEANVDRVSQAYRQVINEIERGKERSGQRFCNYLSTPPIEFLKTQCENVIDEKGRKYSVSGLIDDLLFYMITDPNRWYTFMDEYYMDIDEFDDDIDEFDELDEDEDDLDLFDEED</sequence>
<reference evidence="1 2" key="1">
    <citation type="journal article" date="2015" name="Int. J. Syst. Evol. Microbiol.">
        <title>Methanoculleus sediminis sp. nov., a methanogen from sediments near a submarine mud volcano.</title>
        <authorList>
            <person name="Chen S.C."/>
            <person name="Chen M.F."/>
            <person name="Lai M.C."/>
            <person name="Weng C.Y."/>
            <person name="Wu S.Y."/>
            <person name="Lin S."/>
            <person name="Yang T.F."/>
            <person name="Chen P.C."/>
        </authorList>
    </citation>
    <scope>NUCLEOTIDE SEQUENCE [LARGE SCALE GENOMIC DNA]</scope>
    <source>
        <strain evidence="1 2">S3Fa</strain>
    </source>
</reference>
<gene>
    <name evidence="1" type="ORF">SZ63_05615</name>
</gene>
<dbReference type="EMBL" id="JXOJ01000002">
    <property type="protein sequence ID" value="KLK88492.1"/>
    <property type="molecule type" value="Genomic_DNA"/>
</dbReference>
<evidence type="ECO:0000313" key="1">
    <source>
        <dbReference type="EMBL" id="KLK88492.1"/>
    </source>
</evidence>
<dbReference type="Proteomes" id="UP000035301">
    <property type="component" value="Unassembled WGS sequence"/>
</dbReference>
<comment type="caution">
    <text evidence="1">The sequence shown here is derived from an EMBL/GenBank/DDBJ whole genome shotgun (WGS) entry which is preliminary data.</text>
</comment>
<keyword evidence="2" id="KW-1185">Reference proteome</keyword>
<organism evidence="1 2">
    <name type="scientific">Methanoculleus sediminis</name>
    <dbReference type="NCBI Taxonomy" id="1550566"/>
    <lineage>
        <taxon>Archaea</taxon>
        <taxon>Methanobacteriati</taxon>
        <taxon>Methanobacteriota</taxon>
        <taxon>Stenosarchaea group</taxon>
        <taxon>Methanomicrobia</taxon>
        <taxon>Methanomicrobiales</taxon>
        <taxon>Methanomicrobiaceae</taxon>
        <taxon>Methanoculleus</taxon>
    </lineage>
</organism>
<evidence type="ECO:0000313" key="2">
    <source>
        <dbReference type="Proteomes" id="UP000035301"/>
    </source>
</evidence>
<dbReference type="PATRIC" id="fig|1550566.3.peg.1207"/>
<dbReference type="RefSeq" id="WP_156168391.1">
    <property type="nucleotide sequence ID" value="NZ_JXOJ01000002.1"/>
</dbReference>
<protein>
    <submittedName>
        <fullName evidence="1">Uncharacterized protein</fullName>
    </submittedName>
</protein>
<accession>A0A0H1R754</accession>